<comment type="caution">
    <text evidence="2">The sequence shown here is derived from an EMBL/GenBank/DDBJ whole genome shotgun (WGS) entry which is preliminary data.</text>
</comment>
<dbReference type="Pfam" id="PF13267">
    <property type="entry name" value="DUF4058"/>
    <property type="match status" value="1"/>
</dbReference>
<proteinExistence type="predicted"/>
<organism evidence="2 3">
    <name type="scientific">Leptothoe kymatousa TAU-MAC 1615</name>
    <dbReference type="NCBI Taxonomy" id="2364775"/>
    <lineage>
        <taxon>Bacteria</taxon>
        <taxon>Bacillati</taxon>
        <taxon>Cyanobacteriota</taxon>
        <taxon>Cyanophyceae</taxon>
        <taxon>Nodosilineales</taxon>
        <taxon>Cymatolegaceae</taxon>
        <taxon>Leptothoe</taxon>
        <taxon>Leptothoe kymatousa</taxon>
    </lineage>
</organism>
<keyword evidence="3" id="KW-1185">Reference proteome</keyword>
<protein>
    <submittedName>
        <fullName evidence="2">DUF4058 family protein</fullName>
    </submittedName>
</protein>
<gene>
    <name evidence="2" type="ORF">IXB28_00645</name>
</gene>
<dbReference type="InterPro" id="IPR025132">
    <property type="entry name" value="DUF4058"/>
</dbReference>
<reference evidence="2 3" key="1">
    <citation type="journal article" date="2021" name="Mar. Drugs">
        <title>Genome Reduction and Secondary Metabolism of the Marine Sponge-Associated Cyanobacterium Leptothoe.</title>
        <authorList>
            <person name="Konstantinou D."/>
            <person name="Popin R.V."/>
            <person name="Fewer D.P."/>
            <person name="Sivonen K."/>
            <person name="Gkelis S."/>
        </authorList>
    </citation>
    <scope>NUCLEOTIDE SEQUENCE [LARGE SCALE GENOMIC DNA]</scope>
    <source>
        <strain evidence="2 3">TAU-MAC 1615</strain>
    </source>
</reference>
<dbReference type="EMBL" id="JADOER010000002">
    <property type="protein sequence ID" value="MBT9310700.1"/>
    <property type="molecule type" value="Genomic_DNA"/>
</dbReference>
<accession>A0ABS5XYI5</accession>
<evidence type="ECO:0000256" key="1">
    <source>
        <dbReference type="SAM" id="MobiDB-lite"/>
    </source>
</evidence>
<dbReference type="Proteomes" id="UP001196661">
    <property type="component" value="Unassembled WGS sequence"/>
</dbReference>
<evidence type="ECO:0000313" key="2">
    <source>
        <dbReference type="EMBL" id="MBT9310700.1"/>
    </source>
</evidence>
<sequence length="282" mass="31762">MPVMFPGMNPYLEHPDLWPEIHPQFVTALANLLKNEVSDRYLIIIRKRVYRVSGEDSLVVGQSAQENRFKGPIAQNGASSQQPIPTYIAVPQTIQEDYIEIVDQHIGTTVTIVETLTPQKKRPGRGRDNYEQRCEAIFGGDTHFVEIDLLRGWEPISAYGPSNIDYRVLVSRSDQRPKAEMYTWQVNAPIPLLTIPISRSQDGEGTQAQCTVNLKQALDDACAGANYDFSINYERDPIPPLQPDASQWLDNLLGEAGLRQSSQITNGYDEEKLKRRSAHLQA</sequence>
<evidence type="ECO:0000313" key="3">
    <source>
        <dbReference type="Proteomes" id="UP001196661"/>
    </source>
</evidence>
<feature type="region of interest" description="Disordered" evidence="1">
    <location>
        <begin position="263"/>
        <end position="282"/>
    </location>
</feature>
<name>A0ABS5XYI5_9CYAN</name>
<dbReference type="RefSeq" id="WP_215616613.1">
    <property type="nucleotide sequence ID" value="NZ_JADOER010000002.1"/>
</dbReference>